<evidence type="ECO:0000313" key="3">
    <source>
        <dbReference type="Proteomes" id="UP001431010"/>
    </source>
</evidence>
<gene>
    <name evidence="2" type="ORF">LQG66_30175</name>
</gene>
<name>A0ABY3R927_9BRAD</name>
<proteinExistence type="predicted"/>
<sequence>MRWRAETIVLAAVVLSSSAWLALADLDDFKLETIEIVDVKDRPDKDWLSVKPFSMPMMMATFSADVDLREYARPYGFNISYRVGLCVDGAFSIDATRKLQQDPYVYDSFGNINSYREIRSSPRGASGYHYHVYFDFAFEKAGAIDHPERVPSFLYDLRKTPEDICIRIVGGNMLGQAFQSNNLVIPAAEIAEAFARGEHAKKTAKAGKR</sequence>
<protein>
    <submittedName>
        <fullName evidence="2">Uncharacterized protein</fullName>
    </submittedName>
</protein>
<feature type="chain" id="PRO_5045582282" evidence="1">
    <location>
        <begin position="25"/>
        <end position="209"/>
    </location>
</feature>
<evidence type="ECO:0000313" key="2">
    <source>
        <dbReference type="EMBL" id="UFZ03449.1"/>
    </source>
</evidence>
<accession>A0ABY3R927</accession>
<dbReference type="Proteomes" id="UP001431010">
    <property type="component" value="Chromosome"/>
</dbReference>
<dbReference type="EMBL" id="CP088156">
    <property type="protein sequence ID" value="UFZ03449.1"/>
    <property type="molecule type" value="Genomic_DNA"/>
</dbReference>
<organism evidence="2 3">
    <name type="scientific">Bradyrhizobium ontarionense</name>
    <dbReference type="NCBI Taxonomy" id="2898149"/>
    <lineage>
        <taxon>Bacteria</taxon>
        <taxon>Pseudomonadati</taxon>
        <taxon>Pseudomonadota</taxon>
        <taxon>Alphaproteobacteria</taxon>
        <taxon>Hyphomicrobiales</taxon>
        <taxon>Nitrobacteraceae</taxon>
        <taxon>Bradyrhizobium</taxon>
    </lineage>
</organism>
<dbReference type="RefSeq" id="WP_231319469.1">
    <property type="nucleotide sequence ID" value="NZ_CP088156.1"/>
</dbReference>
<feature type="signal peptide" evidence="1">
    <location>
        <begin position="1"/>
        <end position="24"/>
    </location>
</feature>
<reference evidence="2" key="1">
    <citation type="journal article" date="2024" name="Antonie Van Leeuwenhoek">
        <title>Bradyrhizobium ontarionense sp. nov., a novel bacterial symbiont isolated from Aeschynomene indica (Indian jointvetch), harbours photosynthesis, nitrogen fixation and nitrous oxide (N2O) reductase genes.</title>
        <authorList>
            <person name="Bromfield E.S.P."/>
            <person name="Cloutier S."/>
        </authorList>
    </citation>
    <scope>NUCLEOTIDE SEQUENCE</scope>
    <source>
        <strain evidence="2">A19</strain>
    </source>
</reference>
<keyword evidence="1" id="KW-0732">Signal</keyword>
<evidence type="ECO:0000256" key="1">
    <source>
        <dbReference type="SAM" id="SignalP"/>
    </source>
</evidence>
<keyword evidence="3" id="KW-1185">Reference proteome</keyword>